<dbReference type="PROSITE" id="PS01159">
    <property type="entry name" value="WW_DOMAIN_1"/>
    <property type="match status" value="2"/>
</dbReference>
<dbReference type="InterPro" id="IPR032675">
    <property type="entry name" value="LRR_dom_sf"/>
</dbReference>
<accession>A0A1W0A457</accession>
<dbReference type="CDD" id="cd00201">
    <property type="entry name" value="WW"/>
    <property type="match status" value="2"/>
</dbReference>
<dbReference type="InterPro" id="IPR036020">
    <property type="entry name" value="WW_dom_sf"/>
</dbReference>
<feature type="domain" description="WW" evidence="4">
    <location>
        <begin position="3557"/>
        <end position="3590"/>
    </location>
</feature>
<dbReference type="InterPro" id="IPR001611">
    <property type="entry name" value="Leu-rich_rpt"/>
</dbReference>
<dbReference type="InterPro" id="IPR000048">
    <property type="entry name" value="IQ_motif_EF-hand-BS"/>
</dbReference>
<evidence type="ECO:0000256" key="3">
    <source>
        <dbReference type="SAM" id="MobiDB-lite"/>
    </source>
</evidence>
<dbReference type="Gene3D" id="3.30.420.610">
    <property type="entry name" value="LOTUS domain-like"/>
    <property type="match status" value="1"/>
</dbReference>
<evidence type="ECO:0000259" key="6">
    <source>
        <dbReference type="PROSITE" id="PS51644"/>
    </source>
</evidence>
<keyword evidence="2" id="KW-0175">Coiled coil</keyword>
<evidence type="ECO:0000259" key="5">
    <source>
        <dbReference type="PROSITE" id="PS50853"/>
    </source>
</evidence>
<dbReference type="EMBL" id="JNBS01000513">
    <property type="protein sequence ID" value="OQS05054.1"/>
    <property type="molecule type" value="Genomic_DNA"/>
</dbReference>
<dbReference type="Gene3D" id="2.60.40.10">
    <property type="entry name" value="Immunoglobulins"/>
    <property type="match status" value="1"/>
</dbReference>
<feature type="compositionally biased region" description="Polar residues" evidence="3">
    <location>
        <begin position="1986"/>
        <end position="1997"/>
    </location>
</feature>
<dbReference type="Pfam" id="PF00397">
    <property type="entry name" value="WW"/>
    <property type="match status" value="1"/>
</dbReference>
<dbReference type="Gene3D" id="2.20.110.10">
    <property type="entry name" value="Histone H3 K4-specific methyltransferase SET7/9 N-terminal domain"/>
    <property type="match status" value="2"/>
</dbReference>
<protein>
    <submittedName>
        <fullName evidence="7">Uncharacterized protein</fullName>
    </submittedName>
</protein>
<dbReference type="Pfam" id="PF13516">
    <property type="entry name" value="LRR_6"/>
    <property type="match status" value="1"/>
</dbReference>
<dbReference type="InterPro" id="IPR003409">
    <property type="entry name" value="MORN"/>
</dbReference>
<dbReference type="SMART" id="SM00367">
    <property type="entry name" value="LRR_CC"/>
    <property type="match status" value="9"/>
</dbReference>
<keyword evidence="8" id="KW-1185">Reference proteome</keyword>
<dbReference type="PANTHER" id="PTHR23084:SF263">
    <property type="entry name" value="MORN REPEAT-CONTAINING PROTEIN 1"/>
    <property type="match status" value="1"/>
</dbReference>
<dbReference type="SMART" id="SM00456">
    <property type="entry name" value="WW"/>
    <property type="match status" value="2"/>
</dbReference>
<dbReference type="SUPFAM" id="SSF51045">
    <property type="entry name" value="WW domain"/>
    <property type="match status" value="2"/>
</dbReference>
<dbReference type="STRING" id="74557.A0A1W0A457"/>
<proteinExistence type="predicted"/>
<dbReference type="PROSITE" id="PS50020">
    <property type="entry name" value="WW_DOMAIN_2"/>
    <property type="match status" value="2"/>
</dbReference>
<dbReference type="Gene3D" id="1.20.920.20">
    <property type="match status" value="1"/>
</dbReference>
<dbReference type="InterPro" id="IPR036116">
    <property type="entry name" value="FN3_sf"/>
</dbReference>
<sequence>MKRRTIIKSPSQHKRKCTKPLKEPEFDPLNEQEDGSIAFQNWLEKENENDKAKGIWPRLDLPRKLDIVVGDDTPNIAPLLKRKRQLPPSSVINPPPPRRKLQEPLLVNLPTLSKDSNKFNQQKVEISNMLSEIQKAHSVRAQSAPDTVRESIAQPLPERPKTAVVPVLNLDQPIKLTGFLMPYLLCEPNSSVPKQYVDLSPWTTLDGNELFRSVTPYLSKACTSLNLSGLNGQFDSLVLRQFFEKIPILRVLNLSDCSGLTKGDFKVLGDLLPKLNELNVQQSQDVSDDLLHRIVKAFPNVHTINLSRCARITDVGIQFIAKSWVHLRHLSLQQCQYLTQSSIQTLLHSCGPTLQILNLSDLDHVNDSCLSILAAIKARNLIVLKLQRTRITDAGFEMLVHPPSNILVKGTTVTYKIDKLDLTGCKLLTGVGLSWIAAACPFLRHLKLGGCSGIQDKGLLAFQRHPSLQKIVIENSSAITDDGLVPILSQTHSKPFATIILRNCPLLGNKTLDAIATHCTELQKLILDNLAPTISTSSWDRVCRKCKNVHKLWLGKATTLAASTLISLARQSRDVLTELHLTESDQLDTHALYPLRALTQLTILEISHPTIQSNSVHFFPPSLKSLILATPAIDDEGYAALSKVCWRLESLTLEHSQISNKRLTKLFRACKSLLQVHLSTCDHVGANDIRALAALRRRHALHVVSHNAKKVSLVPGRQSQLISAYTNILLLAKKQNRAAAMIQHLYRTGAIVMEEKFKLDRKMKMLTMRVIMVQRYFRRFRRRKAVRKHWRYLIKTVIIALSWHQRHLYAHRLARAKIHWTHRHVWQAFCAWKNYCAMIAAERERAYNECAAIKAMQFWNGKLVAGTFHKWHNLITKKKAQLIKVSEFWGLQTKPRLFQRWKLHASIAVAYRHHLVIVWNTAISLEAHNSSAQLCRVSKANKYWLTKQWSRWRKFVKEQRAFVFEASMSILSNSLTLWGFKTWRRNSHIQSIKRAKYQKLLRKILFNQQYRVWLSWRSYVDKRKAIARARYHFSGNLQKDDRNKMRRFAVRMSNLGLNQAIVKWSEYAQERRYAKAVTGRALAFFRDAVVLRTFVAWKEHTIHVKVLLHQIHDRMESHTLSSSFNLWMKYTSTKRWRKINATLIQALWRGILARRATENHFFNVIWASVTIQRAWRGRLARAMLRAAQRKRRLREYKRMEIEWDAMELNDEQSRLYNRQIKAIVMVQRLWRGVEGRHFYRELKRLLYIKRQQERRQLQEMMLLRAEMHRKELEVLAIKKNKAAIQIQRIGRGYNARKWFATQKVGIYRRRCAIRIQAAFRGKMARRMMTAKRRHRLTILHMLTRRSLESKRLRALTATTRETQAALRSFLNIFGLEPSTFLMDISSLMSEIKVDFISFVKFVVRVRQIAVDASSKRATKSVNAKQLTLWKEQLIEAEERLTSSVNLTPITYGDTVRIILEGHPRCGETGYVLHVEDNKSAEVKMDSDNSLEFVPLFTRGTETEAPKAVLFKIPALFFNAPSQKISLEWKASLLAYAERIREDTKLYLAARKIQCAVRVYLSRVDFQKELQLQGVVNARRETILMNVLGKLGLANHRTAKILERLRLAATAPKNLPDTALTISNIIDRFQQAAAKRSELKAAFSNLQNVQFNGEGPFHDQWMPFRYDSILDKLIYRPMRTLRNCTNVDMARFLASKGLHAIAKFIGGGDFVRSFEEKNIYVKQYRFDQVAKSTYTDSDGWALVHGVFIRASDANLPHPESRNLELIPHGWGVATFLTGVDAFGRQWDTKNSLEAKFKALSIVRGVRQKEKEERLAAQIDIAQEEYNDSRSKEGPYGYAQRHCKLSEIEDALKLHHARWKQDEHARREDLIRLFEAEAKVITTLKMVKDCLMQQSAKLRELQAQPPSMVMNISIEPSKKNPLTFVVVGATINVLLDDGKWHEGKIISTDIGIGKNYTANVLMKEDHSTEVIELIPKKNRKKTLEKARQTSGESTQQSDQGDVEDLTSEEKAEQAIKDLDTIGVVKEKSEFRQWKMGGAIDVKWLPPDENGAMITGYTIEWESSDIESGDTTTGKLFIRGKHNSTTGKLEAPVPELTIGPFDIEREFKFSIKAQNTRGIGPMSPLMELPLPPTEISDKLPFEYEPPPIDTSKKEESETNTMFKEDELTKSWVSERTCTECQKQFDDFPKLELHIGMEHYLPLVCPFPSCNQSCANYQTLRYHVWRCSQTKLTKEEQSQPLFMESYLLSPNYCLRKPRRHTLPPNHPQADQGEEYFLETKYQNAVTTWLTNAHSRHDALKDDKTRLDHRNTNLNEALAYLPPVYGVNFESAEFNLQAREEAVELRERLTKQRIIFMNEAQTQRETWQKEKDELDAYIELKSTRLATAEEEWQKQSLKKDKKIATKKREVLETTMQTFEKEYTQTLTQMEAEITRLTALEEALIPFIQLVVKANEVRDLLNQTNRQTNQIQEKNYQVINALHRRVINLMNDNDEQVKTLEAYDRAMAARARQLKRLKAHLKEMQIRHHADLEISHMYDDIDKDQFDLKVLRQEQHHLHEDRMKISANGGDNEFYQPVVTENYALQIANLDPLIQERFAQGRRKDAENLGDTIHTMVQEEVIQDEKDIELSEAERLKRVELKKAAGSKVLAKRNDFQEWLRRPKAKLPTKYVRLECAFVNGLIHGHVKVEFNDGSTYEGPWVEDVTYEQPSWVEPNKTIHVIDHFGSFLCPDGTKWEGSEVNNQFLPQQACGSYTIEFPRQNSKYNGEVLNGLFHGFGTLFMERPYTSGEYVGEWSHGVRDGYGVEIFESGERYEGEWSQDVYHGKGTAVYEDGSRFEGTFNYGKWHGPGVRVNEYGDRIIGTFNMGSLDGPGVVEFADRRHYEGQFRLTKRHGFGTLTYANGDRYEGSFVDDLPHGEGKYYTRTSQDEGSEPVMRTGIWQQGERTLWLTRPITKFATLTFVQYFTTLHPTNAGQEIELIKPKFRTPYAVMVAGMLPNLPLGVDPDDMFVKSIVRLLAKMQNVMVGADILEKTSMQLNIVSGKVLELQAAFERTRNELDLNERHVRDATKIVRELAIDLECALEKESEMQRKLEAFWKNEPRKTQAAYKQAVIALNEIDLMDWYRVRKSKLDDNVLSLLEAFCILLNYQSNLALHGVPFKPTKDQMLMLLGNSTENAMLGDKESLIHKYDIKALYILPLFDTYSFAEGARYQMLQSITQVVHNPRLRPNNSALSSVSPAIPPLCGWVRAAFAYAQTACEIYPVYKRLMEHFDVVEGLRASLKFEQNKLAALQTNSGTLRDSMASILDSLSHYKKEETQLAKTMEDIKELDTMEDLPTQHGRIFKPHPVAPQDSSLLDAETKAAQEELAEKVTALKLKIGSDDNLKSQFAILRKDIKKVLDRNMDEVPYSQFLKQYEVVTHKRLNLSAFGVKKLKVLLALTTDICTLEFNDFGDDLIKTIIDTENPFELPKYAFPCKLCVGKSYDTHKELEIHYQSKWHAMNLQLQEQGEAVRVFDRRSRYWQETYTESNEIQYTNRMTGEIVQEIPPELDADNVVLDQMFDFNQQESEWEEVADEYGNIYYRNKQTNETSWTLPQADPWTEYFDEINQCVYYYNATTGETSWTKPTEEVPDEMDTYNATTTGMLESIGSYDVADD</sequence>
<name>A0A1W0A457_9STRA</name>
<dbReference type="SUPFAM" id="SSF49265">
    <property type="entry name" value="Fibronectin type III"/>
    <property type="match status" value="1"/>
</dbReference>
<dbReference type="PROSITE" id="PS50096">
    <property type="entry name" value="IQ"/>
    <property type="match status" value="6"/>
</dbReference>
<dbReference type="SMART" id="SM00015">
    <property type="entry name" value="IQ"/>
    <property type="match status" value="7"/>
</dbReference>
<evidence type="ECO:0000259" key="4">
    <source>
        <dbReference type="PROSITE" id="PS50020"/>
    </source>
</evidence>
<dbReference type="Gene3D" id="3.80.10.10">
    <property type="entry name" value="Ribonuclease Inhibitor"/>
    <property type="match status" value="3"/>
</dbReference>
<feature type="coiled-coil region" evidence="2">
    <location>
        <begin position="2352"/>
        <end position="2468"/>
    </location>
</feature>
<keyword evidence="1" id="KW-0677">Repeat</keyword>
<dbReference type="CDD" id="cd23767">
    <property type="entry name" value="IQCD"/>
    <property type="match status" value="1"/>
</dbReference>
<evidence type="ECO:0000313" key="7">
    <source>
        <dbReference type="EMBL" id="OQS05054.1"/>
    </source>
</evidence>
<dbReference type="CDD" id="cd00063">
    <property type="entry name" value="FN3"/>
    <property type="match status" value="1"/>
</dbReference>
<dbReference type="InterPro" id="IPR001202">
    <property type="entry name" value="WW_dom"/>
</dbReference>
<organism evidence="7 8">
    <name type="scientific">Thraustotheca clavata</name>
    <dbReference type="NCBI Taxonomy" id="74557"/>
    <lineage>
        <taxon>Eukaryota</taxon>
        <taxon>Sar</taxon>
        <taxon>Stramenopiles</taxon>
        <taxon>Oomycota</taxon>
        <taxon>Saprolegniomycetes</taxon>
        <taxon>Saprolegniales</taxon>
        <taxon>Achlyaceae</taxon>
        <taxon>Thraustotheca</taxon>
    </lineage>
</organism>
<dbReference type="OrthoDB" id="550575at2759"/>
<dbReference type="InterPro" id="IPR013783">
    <property type="entry name" value="Ig-like_fold"/>
</dbReference>
<dbReference type="PROSITE" id="PS00028">
    <property type="entry name" value="ZINC_FINGER_C2H2_1"/>
    <property type="match status" value="1"/>
</dbReference>
<feature type="domain" description="WW" evidence="4">
    <location>
        <begin position="3587"/>
        <end position="3621"/>
    </location>
</feature>
<comment type="caution">
    <text evidence="7">The sequence shown here is derived from an EMBL/GenBank/DDBJ whole genome shotgun (WGS) entry which is preliminary data.</text>
</comment>
<dbReference type="InterPro" id="IPR013087">
    <property type="entry name" value="Znf_C2H2_type"/>
</dbReference>
<dbReference type="SUPFAM" id="SSF52047">
    <property type="entry name" value="RNI-like"/>
    <property type="match status" value="2"/>
</dbReference>
<reference evidence="7 8" key="1">
    <citation type="journal article" date="2014" name="Genome Biol. Evol.">
        <title>The secreted proteins of Achlya hypogyna and Thraustotheca clavata identify the ancestral oomycete secretome and reveal gene acquisitions by horizontal gene transfer.</title>
        <authorList>
            <person name="Misner I."/>
            <person name="Blouin N."/>
            <person name="Leonard G."/>
            <person name="Richards T.A."/>
            <person name="Lane C.E."/>
        </authorList>
    </citation>
    <scope>NUCLEOTIDE SEQUENCE [LARGE SCALE GENOMIC DNA]</scope>
    <source>
        <strain evidence="7 8">ATCC 34112</strain>
    </source>
</reference>
<dbReference type="Pfam" id="PF00612">
    <property type="entry name" value="IQ"/>
    <property type="match status" value="4"/>
</dbReference>
<feature type="domain" description="Fibronectin type-III" evidence="5">
    <location>
        <begin position="2022"/>
        <end position="2130"/>
    </location>
</feature>
<dbReference type="Proteomes" id="UP000243217">
    <property type="component" value="Unassembled WGS sequence"/>
</dbReference>
<gene>
    <name evidence="7" type="ORF">THRCLA_02764</name>
</gene>
<feature type="compositionally biased region" description="Basic residues" evidence="3">
    <location>
        <begin position="1"/>
        <end position="19"/>
    </location>
</feature>
<feature type="region of interest" description="Disordered" evidence="3">
    <location>
        <begin position="1979"/>
        <end position="2008"/>
    </location>
</feature>
<dbReference type="InterPro" id="IPR025605">
    <property type="entry name" value="OST-HTH/LOTUS_dom"/>
</dbReference>
<dbReference type="PROSITE" id="PS50853">
    <property type="entry name" value="FN3"/>
    <property type="match status" value="1"/>
</dbReference>
<dbReference type="SMART" id="SM00698">
    <property type="entry name" value="MORN"/>
    <property type="match status" value="6"/>
</dbReference>
<dbReference type="InterPro" id="IPR041966">
    <property type="entry name" value="LOTUS-like"/>
</dbReference>
<feature type="coiled-coil region" evidence="2">
    <location>
        <begin position="3268"/>
        <end position="3326"/>
    </location>
</feature>
<dbReference type="Pfam" id="PF02493">
    <property type="entry name" value="MORN"/>
    <property type="match status" value="6"/>
</dbReference>
<evidence type="ECO:0000256" key="2">
    <source>
        <dbReference type="SAM" id="Coils"/>
    </source>
</evidence>
<feature type="region of interest" description="Disordered" evidence="3">
    <location>
        <begin position="1"/>
        <end position="33"/>
    </location>
</feature>
<dbReference type="Gene3D" id="1.20.5.190">
    <property type="match status" value="2"/>
</dbReference>
<feature type="domain" description="HTH OST-type" evidence="6">
    <location>
        <begin position="3381"/>
        <end position="3455"/>
    </location>
</feature>
<dbReference type="SUPFAM" id="SSF82185">
    <property type="entry name" value="Histone H3 K4-specific methyltransferase SET7/9 N-terminal domain"/>
    <property type="match status" value="3"/>
</dbReference>
<evidence type="ECO:0000256" key="1">
    <source>
        <dbReference type="ARBA" id="ARBA00022737"/>
    </source>
</evidence>
<dbReference type="InterPro" id="IPR003961">
    <property type="entry name" value="FN3_dom"/>
</dbReference>
<dbReference type="InterPro" id="IPR006553">
    <property type="entry name" value="Leu-rich_rpt_Cys-con_subtyp"/>
</dbReference>
<dbReference type="PROSITE" id="PS51644">
    <property type="entry name" value="HTH_OST"/>
    <property type="match status" value="1"/>
</dbReference>
<dbReference type="Gene3D" id="2.20.70.10">
    <property type="match status" value="2"/>
</dbReference>
<evidence type="ECO:0000313" key="8">
    <source>
        <dbReference type="Proteomes" id="UP000243217"/>
    </source>
</evidence>
<dbReference type="PANTHER" id="PTHR23084">
    <property type="entry name" value="PHOSPHATIDYLINOSITOL-4-PHOSPHATE 5-KINASE RELATED"/>
    <property type="match status" value="1"/>
</dbReference>